<accession>A0A495J118</accession>
<keyword evidence="1" id="KW-0732">Signal</keyword>
<organism evidence="2 3">
    <name type="scientific">Mucilaginibacter gracilis</name>
    <dbReference type="NCBI Taxonomy" id="423350"/>
    <lineage>
        <taxon>Bacteria</taxon>
        <taxon>Pseudomonadati</taxon>
        <taxon>Bacteroidota</taxon>
        <taxon>Sphingobacteriia</taxon>
        <taxon>Sphingobacteriales</taxon>
        <taxon>Sphingobacteriaceae</taxon>
        <taxon>Mucilaginibacter</taxon>
    </lineage>
</organism>
<evidence type="ECO:0000313" key="3">
    <source>
        <dbReference type="Proteomes" id="UP000268007"/>
    </source>
</evidence>
<feature type="signal peptide" evidence="1">
    <location>
        <begin position="1"/>
        <end position="25"/>
    </location>
</feature>
<dbReference type="Pfam" id="PF11751">
    <property type="entry name" value="PorP_SprF"/>
    <property type="match status" value="1"/>
</dbReference>
<keyword evidence="3" id="KW-1185">Reference proteome</keyword>
<comment type="caution">
    <text evidence="2">The sequence shown here is derived from an EMBL/GenBank/DDBJ whole genome shotgun (WGS) entry which is preliminary data.</text>
</comment>
<name>A0A495J118_9SPHI</name>
<dbReference type="EMBL" id="RBKU01000001">
    <property type="protein sequence ID" value="RKR82311.1"/>
    <property type="molecule type" value="Genomic_DNA"/>
</dbReference>
<dbReference type="AlphaFoldDB" id="A0A495J118"/>
<proteinExistence type="predicted"/>
<feature type="chain" id="PRO_5019868169" evidence="1">
    <location>
        <begin position="26"/>
        <end position="327"/>
    </location>
</feature>
<protein>
    <submittedName>
        <fullName evidence="2">Type IX secretion system PorP/SprF family membrane protein</fullName>
    </submittedName>
</protein>
<evidence type="ECO:0000256" key="1">
    <source>
        <dbReference type="SAM" id="SignalP"/>
    </source>
</evidence>
<evidence type="ECO:0000313" key="2">
    <source>
        <dbReference type="EMBL" id="RKR82311.1"/>
    </source>
</evidence>
<dbReference type="Proteomes" id="UP000268007">
    <property type="component" value="Unassembled WGS sequence"/>
</dbReference>
<dbReference type="InterPro" id="IPR019861">
    <property type="entry name" value="PorP/SprF_Bacteroidetes"/>
</dbReference>
<dbReference type="NCBIfam" id="TIGR03519">
    <property type="entry name" value="T9SS_PorP_fam"/>
    <property type="match status" value="1"/>
</dbReference>
<gene>
    <name evidence="2" type="ORF">BDD43_2487</name>
</gene>
<sequence>MEKHYNMRRILILSTLMLCARLVYAQQDAQQSQYMFNGIYINPAYAGYKENLNLHSYYRTQWTGINGAPKSMSLAVDASANDGNVGLAMQISSDKLGAQTNLSAYANYAYRLRLNADGTSRLAFGLGVGVMQLSMDGSLLSTNDPEPNQLTGVQSLIVPDGRLGIYFANKAVYAGLSVDNLIAQYGNFKNFNYVAQPKPHIYLTAGMLLPLTEDIKLKPSVLLKDDRGGPTSLDANAFFILGDKIWLGGSYRMGVKLYNKNYLQSDLSNSNSAVAAIELFPVENLRVGYAYDLSVGPLQGYSGGTHEISIGYYFKTRKSRMLTPRYF</sequence>
<reference evidence="2 3" key="1">
    <citation type="submission" date="2018-10" db="EMBL/GenBank/DDBJ databases">
        <title>Genomic Encyclopedia of Archaeal and Bacterial Type Strains, Phase II (KMG-II): from individual species to whole genera.</title>
        <authorList>
            <person name="Goeker M."/>
        </authorList>
    </citation>
    <scope>NUCLEOTIDE SEQUENCE [LARGE SCALE GENOMIC DNA]</scope>
    <source>
        <strain evidence="2 3">DSM 18602</strain>
    </source>
</reference>